<evidence type="ECO:0000313" key="2">
    <source>
        <dbReference type="Proteomes" id="UP000053105"/>
    </source>
</evidence>
<name>A0A0M9A4I4_9HYME</name>
<keyword evidence="2" id="KW-1185">Reference proteome</keyword>
<organism evidence="1 2">
    <name type="scientific">Melipona quadrifasciata</name>
    <dbReference type="NCBI Taxonomy" id="166423"/>
    <lineage>
        <taxon>Eukaryota</taxon>
        <taxon>Metazoa</taxon>
        <taxon>Ecdysozoa</taxon>
        <taxon>Arthropoda</taxon>
        <taxon>Hexapoda</taxon>
        <taxon>Insecta</taxon>
        <taxon>Pterygota</taxon>
        <taxon>Neoptera</taxon>
        <taxon>Endopterygota</taxon>
        <taxon>Hymenoptera</taxon>
        <taxon>Apocrita</taxon>
        <taxon>Aculeata</taxon>
        <taxon>Apoidea</taxon>
        <taxon>Anthophila</taxon>
        <taxon>Apidae</taxon>
        <taxon>Melipona</taxon>
    </lineage>
</organism>
<reference evidence="1 2" key="1">
    <citation type="submission" date="2015-07" db="EMBL/GenBank/DDBJ databases">
        <title>The genome of Melipona quadrifasciata.</title>
        <authorList>
            <person name="Pan H."/>
            <person name="Kapheim K."/>
        </authorList>
    </citation>
    <scope>NUCLEOTIDE SEQUENCE [LARGE SCALE GENOMIC DNA]</scope>
    <source>
        <strain evidence="1">0111107301</strain>
        <tissue evidence="1">Whole body</tissue>
    </source>
</reference>
<dbReference type="EMBL" id="KQ435736">
    <property type="protein sequence ID" value="KOX77075.1"/>
    <property type="molecule type" value="Genomic_DNA"/>
</dbReference>
<accession>A0A0M9A4I4</accession>
<gene>
    <name evidence="1" type="ORF">WN51_10469</name>
</gene>
<sequence length="272" mass="31451">MTTRREFTQAANKIEQVLYRLRLDDISFICKCLNSCQKLILDTLHVHYTIRIMYLSYELMRELGKKKKPRQTLVKCRVENSTTSNTYPCNTIILGNCRTRTTALFPSGESVSNPELKNTKTHTDATTMTNQMLVKPNNNQNIRFILSLKVILAGSEKVEGDKVPKILRDLRVLDNPKDPKDPKEILVGTLLREKERKRERVWRKLKCLEESRRLRKSSDLEIFQRVCKLQGLASSGGKENRLGPPRLCGWGLRIDWHAVELSQLKKKKGDKT</sequence>
<proteinExistence type="predicted"/>
<dbReference type="Proteomes" id="UP000053105">
    <property type="component" value="Unassembled WGS sequence"/>
</dbReference>
<dbReference type="AlphaFoldDB" id="A0A0M9A4I4"/>
<evidence type="ECO:0000313" key="1">
    <source>
        <dbReference type="EMBL" id="KOX77075.1"/>
    </source>
</evidence>
<protein>
    <submittedName>
        <fullName evidence="1">Uncharacterized protein</fullName>
    </submittedName>
</protein>